<dbReference type="AlphaFoldDB" id="A0A1H0EGR9"/>
<organism evidence="1 2">
    <name type="scientific">Prevotella communis</name>
    <dbReference type="NCBI Taxonomy" id="2913614"/>
    <lineage>
        <taxon>Bacteria</taxon>
        <taxon>Pseudomonadati</taxon>
        <taxon>Bacteroidota</taxon>
        <taxon>Bacteroidia</taxon>
        <taxon>Bacteroidales</taxon>
        <taxon>Prevotellaceae</taxon>
        <taxon>Prevotella</taxon>
    </lineage>
</organism>
<comment type="caution">
    <text evidence="1">The sequence shown here is derived from an EMBL/GenBank/DDBJ whole genome shotgun (WGS) entry which is preliminary data.</text>
</comment>
<protein>
    <recommendedName>
        <fullName evidence="3">5' nucleotidase, deoxy (Pyrimidine), type C protein (NT5C)</fullName>
    </recommendedName>
</protein>
<evidence type="ECO:0008006" key="3">
    <source>
        <dbReference type="Google" id="ProtNLM"/>
    </source>
</evidence>
<evidence type="ECO:0000313" key="1">
    <source>
        <dbReference type="EMBL" id="SDN81538.1"/>
    </source>
</evidence>
<reference evidence="2" key="1">
    <citation type="submission" date="2016-10" db="EMBL/GenBank/DDBJ databases">
        <authorList>
            <person name="de Groot N.N."/>
        </authorList>
    </citation>
    <scope>NUCLEOTIDE SEQUENCE [LARGE SCALE GENOMIC DNA]</scope>
    <source>
        <strain evidence="2">BP1-145</strain>
    </source>
</reference>
<dbReference type="Pfam" id="PF18143">
    <property type="entry name" value="HAD_SAK_2"/>
    <property type="match status" value="1"/>
</dbReference>
<accession>A0A1H0EGR9</accession>
<sequence>MHRYLFLDIDGVLNTARYSNFLIDNEMDDIDEDGAIFDPEAVENLASIVNSVPDLKIIISSTWRFKGWEWMNNLWEKRMLPGYIYSFTPGLEFVRFQDLVSREYSESVYPHGTRGLEIGEWLRLNTTNNPFQFKYVILDDIDDFPAVFKEHVVLTETVSGITKDTAIRVIEKLL</sequence>
<dbReference type="Proteomes" id="UP000199134">
    <property type="component" value="Unassembled WGS sequence"/>
</dbReference>
<name>A0A1H0EGR9_9BACT</name>
<dbReference type="RefSeq" id="WP_091852047.1">
    <property type="nucleotide sequence ID" value="NZ_FNIW01000003.1"/>
</dbReference>
<evidence type="ECO:0000313" key="2">
    <source>
        <dbReference type="Proteomes" id="UP000199134"/>
    </source>
</evidence>
<proteinExistence type="predicted"/>
<dbReference type="EMBL" id="FNIW01000003">
    <property type="protein sequence ID" value="SDN81538.1"/>
    <property type="molecule type" value="Genomic_DNA"/>
</dbReference>
<gene>
    <name evidence="1" type="ORF">SAMN04487900_103154</name>
</gene>